<feature type="transmembrane region" description="Helical" evidence="1">
    <location>
        <begin position="72"/>
        <end position="93"/>
    </location>
</feature>
<proteinExistence type="predicted"/>
<keyword evidence="1" id="KW-1133">Transmembrane helix</keyword>
<reference evidence="2" key="1">
    <citation type="journal article" date="2012" name="Proc. Natl. Acad. Sci. U.S.A.">
        <title>Antigenic diversity is generated by distinct evolutionary mechanisms in African trypanosome species.</title>
        <authorList>
            <person name="Jackson A.P."/>
            <person name="Berry A."/>
            <person name="Aslett M."/>
            <person name="Allison H.C."/>
            <person name="Burton P."/>
            <person name="Vavrova-Anderson J."/>
            <person name="Brown R."/>
            <person name="Browne H."/>
            <person name="Corton N."/>
            <person name="Hauser H."/>
            <person name="Gamble J."/>
            <person name="Gilderthorp R."/>
            <person name="Marcello L."/>
            <person name="McQuillan J."/>
            <person name="Otto T.D."/>
            <person name="Quail M.A."/>
            <person name="Sanders M.J."/>
            <person name="van Tonder A."/>
            <person name="Ginger M.L."/>
            <person name="Field M.C."/>
            <person name="Barry J.D."/>
            <person name="Hertz-Fowler C."/>
            <person name="Berriman M."/>
        </authorList>
    </citation>
    <scope>NUCLEOTIDE SEQUENCE</scope>
    <source>
        <strain evidence="2">IL3000</strain>
    </source>
</reference>
<keyword evidence="1" id="KW-0472">Membrane</keyword>
<accession>G0UKY1</accession>
<protein>
    <submittedName>
        <fullName evidence="2">Uncharacterized protein</fullName>
    </submittedName>
</protein>
<gene>
    <name evidence="2" type="ORF">TCIL3000_4_1210</name>
</gene>
<sequence length="103" mass="12258">MCRNPCTRRKWRVCFDGLNFFLLGTLPFPFYLLTHFAVIVIISPFCPALSVMFLLADLLIFRQFHPTGVAAIGVWQALTFYFFFFSCYTHFFFSYRSEQMRPR</sequence>
<organism evidence="2">
    <name type="scientific">Trypanosoma congolense (strain IL3000)</name>
    <dbReference type="NCBI Taxonomy" id="1068625"/>
    <lineage>
        <taxon>Eukaryota</taxon>
        <taxon>Discoba</taxon>
        <taxon>Euglenozoa</taxon>
        <taxon>Kinetoplastea</taxon>
        <taxon>Metakinetoplastina</taxon>
        <taxon>Trypanosomatida</taxon>
        <taxon>Trypanosomatidae</taxon>
        <taxon>Trypanosoma</taxon>
        <taxon>Nannomonas</taxon>
    </lineage>
</organism>
<dbReference type="AlphaFoldDB" id="G0UKY1"/>
<evidence type="ECO:0000256" key="1">
    <source>
        <dbReference type="SAM" id="Phobius"/>
    </source>
</evidence>
<dbReference type="EMBL" id="HE575317">
    <property type="protein sequence ID" value="CCC90036.1"/>
    <property type="molecule type" value="Genomic_DNA"/>
</dbReference>
<evidence type="ECO:0000313" key="2">
    <source>
        <dbReference type="EMBL" id="CCC90036.1"/>
    </source>
</evidence>
<name>G0UKY1_TRYCI</name>
<keyword evidence="1" id="KW-0812">Transmembrane</keyword>